<name>A0A1D7TMS2_9BACT</name>
<dbReference type="KEGG" id="shal:SHALO_2454"/>
<keyword evidence="2" id="KW-1133">Transmembrane helix</keyword>
<feature type="repeat" description="TPR" evidence="1">
    <location>
        <begin position="108"/>
        <end position="141"/>
    </location>
</feature>
<accession>A0A1D7TMS2</accession>
<dbReference type="Proteomes" id="UP000094609">
    <property type="component" value="Chromosome"/>
</dbReference>
<dbReference type="RefSeq" id="WP_069478775.1">
    <property type="nucleotide sequence ID" value="NZ_CP017111.1"/>
</dbReference>
<dbReference type="Pfam" id="PF13176">
    <property type="entry name" value="TPR_7"/>
    <property type="match status" value="1"/>
</dbReference>
<keyword evidence="1" id="KW-0802">TPR repeat</keyword>
<reference evidence="4" key="1">
    <citation type="submission" date="2016-08" db="EMBL/GenBank/DDBJ databases">
        <title>Complete genome sequence of the organohalide-respiring Epsilonproteobacterium Sulfurospirillum halorespirans.</title>
        <authorList>
            <person name="Goris T."/>
            <person name="Zimmermann J."/>
            <person name="Schenz B."/>
            <person name="Lemos M."/>
            <person name="Hackermueller J."/>
            <person name="Diekert G."/>
        </authorList>
    </citation>
    <scope>NUCLEOTIDE SEQUENCE [LARGE SCALE GENOMIC DNA]</scope>
    <source>
        <strain>DSM 13726</strain>
        <strain evidence="4">PCE-M2</strain>
    </source>
</reference>
<feature type="transmembrane region" description="Helical" evidence="2">
    <location>
        <begin position="12"/>
        <end position="32"/>
    </location>
</feature>
<dbReference type="InterPro" id="IPR019734">
    <property type="entry name" value="TPR_rpt"/>
</dbReference>
<dbReference type="InterPro" id="IPR011990">
    <property type="entry name" value="TPR-like_helical_dom_sf"/>
</dbReference>
<keyword evidence="2" id="KW-0812">Transmembrane</keyword>
<dbReference type="EMBL" id="CP017111">
    <property type="protein sequence ID" value="AOO66214.1"/>
    <property type="molecule type" value="Genomic_DNA"/>
</dbReference>
<dbReference type="AlphaFoldDB" id="A0A1D7TMS2"/>
<evidence type="ECO:0000313" key="3">
    <source>
        <dbReference type="EMBL" id="AOO66214.1"/>
    </source>
</evidence>
<sequence length="348" mass="40345">MDNFFIAYRDPLFGVIILFAIVFVISFSNYWWGVFKSKEEKQSIDKFVKKFEIVTDENEYKKLLEDASIPLESLALLAHAYDKGGDYEKAINIYLVTLKRVKGKDEKQYLLSTLGKTYFKAGFLRRSSEVFLESLHLHPRNEESLKYLTVAYEQLQEYTKAEEVLDSLEELGAKVGVQRAYLKALSTIKDSRLKEGEKVEKLLELSSTVPFLKRKLFEFMLETGIKIEPSLFETLPFRGMMDLLWYVDFMVYDILTCKDPLVQQIAMARGLTPYIEPKNEAPFALDVLGKLHSVGYTKASISFEYLCFECKHVFPIHFYRCPHCQSIDTVTIQTNLIKADHEENISFL</sequence>
<dbReference type="PATRIC" id="fig|1193502.14.peg.2487"/>
<proteinExistence type="predicted"/>
<protein>
    <submittedName>
        <fullName evidence="3">Uncharacterized protein</fullName>
    </submittedName>
</protein>
<dbReference type="Gene3D" id="1.25.40.10">
    <property type="entry name" value="Tetratricopeptide repeat domain"/>
    <property type="match status" value="1"/>
</dbReference>
<evidence type="ECO:0000256" key="2">
    <source>
        <dbReference type="SAM" id="Phobius"/>
    </source>
</evidence>
<dbReference type="STRING" id="1193502.SHALO_2454"/>
<evidence type="ECO:0000256" key="1">
    <source>
        <dbReference type="PROSITE-ProRule" id="PRU00339"/>
    </source>
</evidence>
<gene>
    <name evidence="3" type="ORF">SHALO_2454</name>
</gene>
<dbReference type="SUPFAM" id="SSF48452">
    <property type="entry name" value="TPR-like"/>
    <property type="match status" value="1"/>
</dbReference>
<evidence type="ECO:0000313" key="4">
    <source>
        <dbReference type="Proteomes" id="UP000094609"/>
    </source>
</evidence>
<keyword evidence="4" id="KW-1185">Reference proteome</keyword>
<keyword evidence="2" id="KW-0472">Membrane</keyword>
<dbReference type="PROSITE" id="PS50005">
    <property type="entry name" value="TPR"/>
    <property type="match status" value="1"/>
</dbReference>
<organism evidence="3 4">
    <name type="scientific">Sulfurospirillum halorespirans DSM 13726</name>
    <dbReference type="NCBI Taxonomy" id="1193502"/>
    <lineage>
        <taxon>Bacteria</taxon>
        <taxon>Pseudomonadati</taxon>
        <taxon>Campylobacterota</taxon>
        <taxon>Epsilonproteobacteria</taxon>
        <taxon>Campylobacterales</taxon>
        <taxon>Sulfurospirillaceae</taxon>
        <taxon>Sulfurospirillum</taxon>
    </lineage>
</organism>